<organism evidence="1 2">
    <name type="scientific">Pocillopora meandrina</name>
    <dbReference type="NCBI Taxonomy" id="46732"/>
    <lineage>
        <taxon>Eukaryota</taxon>
        <taxon>Metazoa</taxon>
        <taxon>Cnidaria</taxon>
        <taxon>Anthozoa</taxon>
        <taxon>Hexacorallia</taxon>
        <taxon>Scleractinia</taxon>
        <taxon>Astrocoeniina</taxon>
        <taxon>Pocilloporidae</taxon>
        <taxon>Pocillopora</taxon>
    </lineage>
</organism>
<protein>
    <submittedName>
        <fullName evidence="1">Uncharacterized protein</fullName>
    </submittedName>
</protein>
<evidence type="ECO:0000313" key="1">
    <source>
        <dbReference type="EMBL" id="CAH3132745.1"/>
    </source>
</evidence>
<comment type="caution">
    <text evidence="1">The sequence shown here is derived from an EMBL/GenBank/DDBJ whole genome shotgun (WGS) entry which is preliminary data.</text>
</comment>
<dbReference type="EMBL" id="CALNXJ010000027">
    <property type="protein sequence ID" value="CAH3132745.1"/>
    <property type="molecule type" value="Genomic_DNA"/>
</dbReference>
<accession>A0AAU9X0G8</accession>
<feature type="non-terminal residue" evidence="1">
    <location>
        <position position="226"/>
    </location>
</feature>
<evidence type="ECO:0000313" key="2">
    <source>
        <dbReference type="Proteomes" id="UP001159428"/>
    </source>
</evidence>
<sequence>MLLHAGDCSRDHQRIVVQSPDTEVAALCVYACNMINTQQLWFRTGVKDKLRFLPVHRLAEKLGEDLCRLIPSFHALTGCDSTSALYQIGKRKAWKALLQTKDVYVDLAGLGDNVPPLQSVAKTAEAFISSLYAIPSRAGTTADDVRYWVFCQRKQKNNGLPPTSDSLQLHIQRANYQAMIWKRCLQAFQQLPQPMGNGWDKGDDGSLMPLLMTRDAAPKGLAELTV</sequence>
<dbReference type="Proteomes" id="UP001159428">
    <property type="component" value="Unassembled WGS sequence"/>
</dbReference>
<keyword evidence="2" id="KW-1185">Reference proteome</keyword>
<proteinExistence type="predicted"/>
<gene>
    <name evidence="1" type="ORF">PMEA_00015165</name>
</gene>
<reference evidence="1 2" key="1">
    <citation type="submission" date="2022-05" db="EMBL/GenBank/DDBJ databases">
        <authorList>
            <consortium name="Genoscope - CEA"/>
            <person name="William W."/>
        </authorList>
    </citation>
    <scope>NUCLEOTIDE SEQUENCE [LARGE SCALE GENOMIC DNA]</scope>
</reference>
<name>A0AAU9X0G8_9CNID</name>
<dbReference type="PANTHER" id="PTHR46704:SF1">
    <property type="entry name" value="TELOMERE LENGTH REGULATION PROTEIN TEL2 HOMOLOG"/>
    <property type="match status" value="1"/>
</dbReference>
<dbReference type="AlphaFoldDB" id="A0AAU9X0G8"/>
<dbReference type="PANTHER" id="PTHR46704">
    <property type="entry name" value="CXC DOMAIN-CONTAINING PROTEIN-RELATED"/>
    <property type="match status" value="1"/>
</dbReference>